<accession>A0A1M7SQX2</accession>
<sequence>MSNYHTVFNKELLLSVFPPERTDEFFEALFGGAEEGAYDIELSFVQGSEDQLEFSLDLLQRQGKCLVCSLTYGLPQVFSRHPIININKMVKELLLAVNKDSSTAKWKLNNTQEISKQKHSIPLIVTF</sequence>
<protein>
    <recommendedName>
        <fullName evidence="3">Pancreas/duodenum homeobox protein 1</fullName>
    </recommendedName>
</protein>
<dbReference type="OrthoDB" id="5457758at2"/>
<proteinExistence type="predicted"/>
<evidence type="ECO:0000313" key="2">
    <source>
        <dbReference type="Proteomes" id="UP000186469"/>
    </source>
</evidence>
<evidence type="ECO:0008006" key="3">
    <source>
        <dbReference type="Google" id="ProtNLM"/>
    </source>
</evidence>
<dbReference type="RefSeq" id="WP_072696846.1">
    <property type="nucleotide sequence ID" value="NZ_FRDI01000004.1"/>
</dbReference>
<dbReference type="EMBL" id="FRDI01000004">
    <property type="protein sequence ID" value="SHN60816.1"/>
    <property type="molecule type" value="Genomic_DNA"/>
</dbReference>
<organism evidence="1 2">
    <name type="scientific">Desulfovibrio litoralis DSM 11393</name>
    <dbReference type="NCBI Taxonomy" id="1121455"/>
    <lineage>
        <taxon>Bacteria</taxon>
        <taxon>Pseudomonadati</taxon>
        <taxon>Thermodesulfobacteriota</taxon>
        <taxon>Desulfovibrionia</taxon>
        <taxon>Desulfovibrionales</taxon>
        <taxon>Desulfovibrionaceae</taxon>
        <taxon>Desulfovibrio</taxon>
    </lineage>
</organism>
<dbReference type="STRING" id="1121455.SAMN02745728_01161"/>
<evidence type="ECO:0000313" key="1">
    <source>
        <dbReference type="EMBL" id="SHN60816.1"/>
    </source>
</evidence>
<reference evidence="1 2" key="1">
    <citation type="submission" date="2016-12" db="EMBL/GenBank/DDBJ databases">
        <authorList>
            <person name="Song W.-J."/>
            <person name="Kurnit D.M."/>
        </authorList>
    </citation>
    <scope>NUCLEOTIDE SEQUENCE [LARGE SCALE GENOMIC DNA]</scope>
    <source>
        <strain evidence="1 2">DSM 11393</strain>
    </source>
</reference>
<gene>
    <name evidence="1" type="ORF">SAMN02745728_01161</name>
</gene>
<keyword evidence="2" id="KW-1185">Reference proteome</keyword>
<dbReference type="Proteomes" id="UP000186469">
    <property type="component" value="Unassembled WGS sequence"/>
</dbReference>
<name>A0A1M7SQX2_9BACT</name>
<dbReference type="AlphaFoldDB" id="A0A1M7SQX2"/>